<comment type="similarity">
    <text evidence="1">Belongs to the ATP-dependent AMP-binding enzyme family.</text>
</comment>
<dbReference type="InterPro" id="IPR020845">
    <property type="entry name" value="AMP-binding_CS"/>
</dbReference>
<evidence type="ECO:0000256" key="2">
    <source>
        <dbReference type="ARBA" id="ARBA00022598"/>
    </source>
</evidence>
<proteinExistence type="inferred from homology"/>
<evidence type="ECO:0000313" key="6">
    <source>
        <dbReference type="Proteomes" id="UP001500730"/>
    </source>
</evidence>
<accession>A0ABP5XY33</accession>
<evidence type="ECO:0000256" key="1">
    <source>
        <dbReference type="ARBA" id="ARBA00006432"/>
    </source>
</evidence>
<dbReference type="EMBL" id="BAAARE010000001">
    <property type="protein sequence ID" value="GAA2468684.1"/>
    <property type="molecule type" value="Genomic_DNA"/>
</dbReference>
<gene>
    <name evidence="5" type="ORF">GCM10009858_02540</name>
</gene>
<organism evidence="5 6">
    <name type="scientific">Terrabacter carboxydivorans</name>
    <dbReference type="NCBI Taxonomy" id="619730"/>
    <lineage>
        <taxon>Bacteria</taxon>
        <taxon>Bacillati</taxon>
        <taxon>Actinomycetota</taxon>
        <taxon>Actinomycetes</taxon>
        <taxon>Micrococcales</taxon>
        <taxon>Intrasporangiaceae</taxon>
        <taxon>Terrabacter</taxon>
    </lineage>
</organism>
<evidence type="ECO:0000313" key="5">
    <source>
        <dbReference type="EMBL" id="GAA2468684.1"/>
    </source>
</evidence>
<reference evidence="6" key="1">
    <citation type="journal article" date="2019" name="Int. J. Syst. Evol. Microbiol.">
        <title>The Global Catalogue of Microorganisms (GCM) 10K type strain sequencing project: providing services to taxonomists for standard genome sequencing and annotation.</title>
        <authorList>
            <consortium name="The Broad Institute Genomics Platform"/>
            <consortium name="The Broad Institute Genome Sequencing Center for Infectious Disease"/>
            <person name="Wu L."/>
            <person name="Ma J."/>
        </authorList>
    </citation>
    <scope>NUCLEOTIDE SEQUENCE [LARGE SCALE GENOMIC DNA]</scope>
    <source>
        <strain evidence="6">JCM 16259</strain>
    </source>
</reference>
<evidence type="ECO:0000259" key="3">
    <source>
        <dbReference type="Pfam" id="PF00501"/>
    </source>
</evidence>
<dbReference type="Gene3D" id="3.30.300.30">
    <property type="match status" value="1"/>
</dbReference>
<dbReference type="PANTHER" id="PTHR43201">
    <property type="entry name" value="ACYL-COA SYNTHETASE"/>
    <property type="match status" value="1"/>
</dbReference>
<comment type="caution">
    <text evidence="5">The sequence shown here is derived from an EMBL/GenBank/DDBJ whole genome shotgun (WGS) entry which is preliminary data.</text>
</comment>
<dbReference type="InterPro" id="IPR042099">
    <property type="entry name" value="ANL_N_sf"/>
</dbReference>
<dbReference type="PROSITE" id="PS00455">
    <property type="entry name" value="AMP_BINDING"/>
    <property type="match status" value="1"/>
</dbReference>
<dbReference type="Pfam" id="PF13193">
    <property type="entry name" value="AMP-binding_C"/>
    <property type="match status" value="1"/>
</dbReference>
<dbReference type="Proteomes" id="UP001500730">
    <property type="component" value="Unassembled WGS sequence"/>
</dbReference>
<dbReference type="RefSeq" id="WP_344252306.1">
    <property type="nucleotide sequence ID" value="NZ_BAAARE010000001.1"/>
</dbReference>
<evidence type="ECO:0000259" key="4">
    <source>
        <dbReference type="Pfam" id="PF13193"/>
    </source>
</evidence>
<keyword evidence="6" id="KW-1185">Reference proteome</keyword>
<dbReference type="Gene3D" id="3.40.50.12780">
    <property type="entry name" value="N-terminal domain of ligase-like"/>
    <property type="match status" value="1"/>
</dbReference>
<dbReference type="InterPro" id="IPR025110">
    <property type="entry name" value="AMP-bd_C"/>
</dbReference>
<dbReference type="InterPro" id="IPR045851">
    <property type="entry name" value="AMP-bd_C_sf"/>
</dbReference>
<dbReference type="PANTHER" id="PTHR43201:SF5">
    <property type="entry name" value="MEDIUM-CHAIN ACYL-COA LIGASE ACSF2, MITOCHONDRIAL"/>
    <property type="match status" value="1"/>
</dbReference>
<keyword evidence="2" id="KW-0436">Ligase</keyword>
<feature type="domain" description="AMP-dependent synthetase/ligase" evidence="3">
    <location>
        <begin position="15"/>
        <end position="405"/>
    </location>
</feature>
<dbReference type="SUPFAM" id="SSF56801">
    <property type="entry name" value="Acetyl-CoA synthetase-like"/>
    <property type="match status" value="1"/>
</dbReference>
<name>A0ABP5XY33_9MICO</name>
<sequence length="555" mass="60967">MYQEALGQTINRTFDYTCDEGGDREALVYHGHDAEERLTYLQLRRKVAALADGLHQAGICKGDRVAFLLGVTTDWVTVFYAAMRLGAIAVPLNLVWTAREIEQGLSLTEANVLIATDEFRGRNYLVELGHHLPGLAACSSGGISIDALPHLRCVIAESRSGNGYAFASDLSAIARSGENYSVEALAALSADVGPDDFSIMLLTSGTTSFPKPVLHTHQSLMVGVAGYADGIEAEPADKMLIVAPNYHVAGYLTLLMPHLRGAAVHVMEFYDVGLALKVIERERISMMFGFDVHYLMMNRHPHFAMHDISSLIKTMIGSSPASYDEIRGMGITHHGNIYGSSEYVASQAYLPYRDRHDESVMRLSHGRPMLGTDLVIKDPATNRVLGPDQPGEICFKGPALFSVYYNMPEETAKAFDEDGYFHSGDYGWVDQRGYVYYRGRFKETIKSGGENVSAQEVELFLQMELPWVLKAMVVAVPDANWGEAVTAVVQLKPGAEVDEEGIREACRGKLAGYKIPKNVVFVADEDWVATPTGKFDKAAMTRLALRRLGIPDASL</sequence>
<dbReference type="Pfam" id="PF00501">
    <property type="entry name" value="AMP-binding"/>
    <property type="match status" value="1"/>
</dbReference>
<feature type="domain" description="AMP-binding enzyme C-terminal" evidence="4">
    <location>
        <begin position="463"/>
        <end position="534"/>
    </location>
</feature>
<protein>
    <submittedName>
        <fullName evidence="5">AMP-binding protein</fullName>
    </submittedName>
</protein>
<dbReference type="InterPro" id="IPR000873">
    <property type="entry name" value="AMP-dep_synth/lig_dom"/>
</dbReference>